<protein>
    <recommendedName>
        <fullName evidence="1">non-specific serine/threonine protein kinase</fullName>
        <ecNumber evidence="1">2.7.11.1</ecNumber>
    </recommendedName>
</protein>
<dbReference type="EC" id="2.7.11.1" evidence="1"/>
<dbReference type="EMBL" id="CP003630">
    <property type="protein sequence ID" value="AFZ16969.1"/>
    <property type="molecule type" value="Genomic_DNA"/>
</dbReference>
<keyword evidence="5 12" id="KW-0418">Kinase</keyword>
<evidence type="ECO:0000256" key="5">
    <source>
        <dbReference type="ARBA" id="ARBA00022777"/>
    </source>
</evidence>
<dbReference type="PANTHER" id="PTHR24363:SF0">
    <property type="entry name" value="SERINE_THREONINE KINASE LIKE DOMAIN CONTAINING 1"/>
    <property type="match status" value="1"/>
</dbReference>
<dbReference type="eggNOG" id="COG0515">
    <property type="taxonomic scope" value="Bacteria"/>
</dbReference>
<evidence type="ECO:0000256" key="1">
    <source>
        <dbReference type="ARBA" id="ARBA00012513"/>
    </source>
</evidence>
<dbReference type="CDD" id="cd14014">
    <property type="entry name" value="STKc_PknB_like"/>
    <property type="match status" value="1"/>
</dbReference>
<dbReference type="HOGENOM" id="CLU_000288_135_5_3"/>
<dbReference type="OrthoDB" id="428645at2"/>
<dbReference type="NCBIfam" id="NF045510">
    <property type="entry name" value="4Cys_prefix_kin"/>
    <property type="match status" value="1"/>
</dbReference>
<feature type="compositionally biased region" description="Basic and acidic residues" evidence="10">
    <location>
        <begin position="366"/>
        <end position="376"/>
    </location>
</feature>
<keyword evidence="6 9" id="KW-0067">ATP-binding</keyword>
<evidence type="ECO:0000256" key="4">
    <source>
        <dbReference type="ARBA" id="ARBA00022741"/>
    </source>
</evidence>
<feature type="compositionally biased region" description="Low complexity" evidence="10">
    <location>
        <begin position="346"/>
        <end position="365"/>
    </location>
</feature>
<dbReference type="STRING" id="1173027.Mic7113_1075"/>
<feature type="domain" description="Protein kinase" evidence="11">
    <location>
        <begin position="34"/>
        <end position="293"/>
    </location>
</feature>
<dbReference type="PANTHER" id="PTHR24363">
    <property type="entry name" value="SERINE/THREONINE PROTEIN KINASE"/>
    <property type="match status" value="1"/>
</dbReference>
<keyword evidence="4 9" id="KW-0547">Nucleotide-binding</keyword>
<dbReference type="Gene3D" id="1.10.510.10">
    <property type="entry name" value="Transferase(Phosphotransferase) domain 1"/>
    <property type="match status" value="1"/>
</dbReference>
<proteinExistence type="predicted"/>
<dbReference type="InterPro" id="IPR000719">
    <property type="entry name" value="Prot_kinase_dom"/>
</dbReference>
<gene>
    <name evidence="12" type="ORF">Mic7113_1075</name>
</gene>
<dbReference type="PROSITE" id="PS50011">
    <property type="entry name" value="PROTEIN_KINASE_DOM"/>
    <property type="match status" value="1"/>
</dbReference>
<evidence type="ECO:0000256" key="3">
    <source>
        <dbReference type="ARBA" id="ARBA00022679"/>
    </source>
</evidence>
<evidence type="ECO:0000256" key="2">
    <source>
        <dbReference type="ARBA" id="ARBA00022527"/>
    </source>
</evidence>
<dbReference type="PATRIC" id="fig|1173027.3.peg.1182"/>
<evidence type="ECO:0000259" key="11">
    <source>
        <dbReference type="PROSITE" id="PS50011"/>
    </source>
</evidence>
<comment type="catalytic activity">
    <reaction evidence="7">
        <text>L-threonyl-[protein] + ATP = O-phospho-L-threonyl-[protein] + ADP + H(+)</text>
        <dbReference type="Rhea" id="RHEA:46608"/>
        <dbReference type="Rhea" id="RHEA-COMP:11060"/>
        <dbReference type="Rhea" id="RHEA-COMP:11605"/>
        <dbReference type="ChEBI" id="CHEBI:15378"/>
        <dbReference type="ChEBI" id="CHEBI:30013"/>
        <dbReference type="ChEBI" id="CHEBI:30616"/>
        <dbReference type="ChEBI" id="CHEBI:61977"/>
        <dbReference type="ChEBI" id="CHEBI:456216"/>
        <dbReference type="EC" id="2.7.11.1"/>
    </reaction>
</comment>
<name>K9WB16_9CYAN</name>
<dbReference type="RefSeq" id="WP_015181129.1">
    <property type="nucleotide sequence ID" value="NC_019738.1"/>
</dbReference>
<comment type="catalytic activity">
    <reaction evidence="8">
        <text>L-seryl-[protein] + ATP = O-phospho-L-seryl-[protein] + ADP + H(+)</text>
        <dbReference type="Rhea" id="RHEA:17989"/>
        <dbReference type="Rhea" id="RHEA-COMP:9863"/>
        <dbReference type="Rhea" id="RHEA-COMP:11604"/>
        <dbReference type="ChEBI" id="CHEBI:15378"/>
        <dbReference type="ChEBI" id="CHEBI:29999"/>
        <dbReference type="ChEBI" id="CHEBI:30616"/>
        <dbReference type="ChEBI" id="CHEBI:83421"/>
        <dbReference type="ChEBI" id="CHEBI:456216"/>
        <dbReference type="EC" id="2.7.11.1"/>
    </reaction>
</comment>
<dbReference type="Proteomes" id="UP000010471">
    <property type="component" value="Chromosome"/>
</dbReference>
<reference evidence="12 13" key="1">
    <citation type="submission" date="2012-06" db="EMBL/GenBank/DDBJ databases">
        <title>Finished chromosome of genome of Microcoleus sp. PCC 7113.</title>
        <authorList>
            <consortium name="US DOE Joint Genome Institute"/>
            <person name="Gugger M."/>
            <person name="Coursin T."/>
            <person name="Rippka R."/>
            <person name="Tandeau De Marsac N."/>
            <person name="Huntemann M."/>
            <person name="Wei C.-L."/>
            <person name="Han J."/>
            <person name="Detter J.C."/>
            <person name="Han C."/>
            <person name="Tapia R."/>
            <person name="Chen A."/>
            <person name="Kyrpides N."/>
            <person name="Mavromatis K."/>
            <person name="Markowitz V."/>
            <person name="Szeto E."/>
            <person name="Ivanova N."/>
            <person name="Pagani I."/>
            <person name="Pati A."/>
            <person name="Goodwin L."/>
            <person name="Nordberg H.P."/>
            <person name="Cantor M.N."/>
            <person name="Hua S.X."/>
            <person name="Woyke T."/>
            <person name="Kerfeld C.A."/>
        </authorList>
    </citation>
    <scope>NUCLEOTIDE SEQUENCE [LARGE SCALE GENOMIC DNA]</scope>
    <source>
        <strain evidence="12 13">PCC 7113</strain>
    </source>
</reference>
<evidence type="ECO:0000256" key="6">
    <source>
        <dbReference type="ARBA" id="ARBA00022840"/>
    </source>
</evidence>
<dbReference type="GO" id="GO:0004674">
    <property type="term" value="F:protein serine/threonine kinase activity"/>
    <property type="evidence" value="ECO:0007669"/>
    <property type="project" value="UniProtKB-KW"/>
</dbReference>
<evidence type="ECO:0000313" key="13">
    <source>
        <dbReference type="Proteomes" id="UP000010471"/>
    </source>
</evidence>
<evidence type="ECO:0000256" key="9">
    <source>
        <dbReference type="PROSITE-ProRule" id="PRU10141"/>
    </source>
</evidence>
<dbReference type="AlphaFoldDB" id="K9WB16"/>
<dbReference type="PROSITE" id="PS00107">
    <property type="entry name" value="PROTEIN_KINASE_ATP"/>
    <property type="match status" value="1"/>
</dbReference>
<evidence type="ECO:0000256" key="10">
    <source>
        <dbReference type="SAM" id="MobiDB-lite"/>
    </source>
</evidence>
<dbReference type="KEGG" id="mic:Mic7113_1075"/>
<dbReference type="InterPro" id="IPR011009">
    <property type="entry name" value="Kinase-like_dom_sf"/>
</dbReference>
<evidence type="ECO:0000313" key="12">
    <source>
        <dbReference type="EMBL" id="AFZ16969.1"/>
    </source>
</evidence>
<feature type="region of interest" description="Disordered" evidence="10">
    <location>
        <begin position="307"/>
        <end position="392"/>
    </location>
</feature>
<evidence type="ECO:0000256" key="8">
    <source>
        <dbReference type="ARBA" id="ARBA00048679"/>
    </source>
</evidence>
<dbReference type="SUPFAM" id="SSF56112">
    <property type="entry name" value="Protein kinase-like (PK-like)"/>
    <property type="match status" value="1"/>
</dbReference>
<dbReference type="Pfam" id="PF00069">
    <property type="entry name" value="Pkinase"/>
    <property type="match status" value="1"/>
</dbReference>
<dbReference type="InterPro" id="IPR017441">
    <property type="entry name" value="Protein_kinase_ATP_BS"/>
</dbReference>
<dbReference type="SMART" id="SM00220">
    <property type="entry name" value="S_TKc"/>
    <property type="match status" value="1"/>
</dbReference>
<keyword evidence="13" id="KW-1185">Reference proteome</keyword>
<dbReference type="GO" id="GO:0005524">
    <property type="term" value="F:ATP binding"/>
    <property type="evidence" value="ECO:0007669"/>
    <property type="project" value="UniProtKB-UniRule"/>
</dbReference>
<keyword evidence="2 12" id="KW-0723">Serine/threonine-protein kinase</keyword>
<keyword evidence="3" id="KW-0808">Transferase</keyword>
<evidence type="ECO:0000256" key="7">
    <source>
        <dbReference type="ARBA" id="ARBA00047899"/>
    </source>
</evidence>
<feature type="binding site" evidence="9">
    <location>
        <position position="65"/>
    </location>
    <ligand>
        <name>ATP</name>
        <dbReference type="ChEBI" id="CHEBI:30616"/>
    </ligand>
</feature>
<accession>K9WB16</accession>
<sequence>MNYCLNPACPAPQNPTGTNFCRTCGSKLLLKDRYRAIEPLGQGGFGKTFLAVDEDKPSHPRCVIKQFFPQAQGTNTVQKAAELFTQEAVRLDELGKHPQIPELLAYFSQDSQQYLVQEFIDGKDLAQELTGSGTFNEAQIRSLLKNLLPVLQFVHQHHVIHRDIKPENIIRRRRDSQLVLVDFGASKVVTGTALGKTGTAIGSAGFAAPEQSFGRAVFASDIYGLGVTCIHLLTGMHPFDLFDPNENAWVWRRVIKSSVSDALGRILDKMVESAINQRYQSAAEVLKDLNPPASAPQAVALKPQKPITPVAKPSQSPPAVAKSGGAIDADLAELKSQFLGTPTPKSPSQKPASQPVSSPSSQAAKSEIDHELEELKSQFLGSTNPKKPPTQT</sequence>
<organism evidence="12 13">
    <name type="scientific">Allocoleopsis franciscana PCC 7113</name>
    <dbReference type="NCBI Taxonomy" id="1173027"/>
    <lineage>
        <taxon>Bacteria</taxon>
        <taxon>Bacillati</taxon>
        <taxon>Cyanobacteriota</taxon>
        <taxon>Cyanophyceae</taxon>
        <taxon>Coleofasciculales</taxon>
        <taxon>Coleofasciculaceae</taxon>
        <taxon>Allocoleopsis</taxon>
        <taxon>Allocoleopsis franciscana</taxon>
    </lineage>
</organism>